<feature type="domain" description="Fido" evidence="1">
    <location>
        <begin position="8"/>
        <end position="129"/>
    </location>
</feature>
<comment type="caution">
    <text evidence="2">The sequence shown here is derived from an EMBL/GenBank/DDBJ whole genome shotgun (WGS) entry which is preliminary data.</text>
</comment>
<proteinExistence type="predicted"/>
<dbReference type="RefSeq" id="WP_118494318.1">
    <property type="nucleotide sequence ID" value="NZ_CAUWBH010000047.1"/>
</dbReference>
<evidence type="ECO:0000313" key="2">
    <source>
        <dbReference type="EMBL" id="RHM97026.1"/>
    </source>
</evidence>
<dbReference type="InterPro" id="IPR036597">
    <property type="entry name" value="Fido-like_dom_sf"/>
</dbReference>
<protein>
    <submittedName>
        <fullName evidence="2">Fic family protein</fullName>
    </submittedName>
</protein>
<name>A0A415T6C3_9BACT</name>
<dbReference type="Gene3D" id="1.20.120.1870">
    <property type="entry name" value="Fic/DOC protein, Fido domain"/>
    <property type="match status" value="1"/>
</dbReference>
<dbReference type="InterPro" id="IPR053737">
    <property type="entry name" value="Type_II_TA_Toxin"/>
</dbReference>
<dbReference type="PROSITE" id="PS51459">
    <property type="entry name" value="FIDO"/>
    <property type="match status" value="1"/>
</dbReference>
<evidence type="ECO:0000259" key="1">
    <source>
        <dbReference type="PROSITE" id="PS51459"/>
    </source>
</evidence>
<sequence length="161" mass="18552">MSKGIIYIDYDEALNIYGKMIDASDGGFEGVRDEGGIRATLDFVQNDLYYPTFVDKLTYLMYRFCSGHFFNDGNKRIALTLGAYFLHKNNYYWHACICMRTLESIIYHVAASNIDQDLLLRIVNSFMTSKDYDEELKIDIANAMDKGELGIQGENYEQDKI</sequence>
<dbReference type="Pfam" id="PF02661">
    <property type="entry name" value="Fic"/>
    <property type="match status" value="1"/>
</dbReference>
<organism evidence="2 3">
    <name type="scientific">Phocaeicola plebeius</name>
    <dbReference type="NCBI Taxonomy" id="310297"/>
    <lineage>
        <taxon>Bacteria</taxon>
        <taxon>Pseudomonadati</taxon>
        <taxon>Bacteroidota</taxon>
        <taxon>Bacteroidia</taxon>
        <taxon>Bacteroidales</taxon>
        <taxon>Bacteroidaceae</taxon>
        <taxon>Phocaeicola</taxon>
    </lineage>
</organism>
<accession>A0A415T6C3</accession>
<reference evidence="2 3" key="1">
    <citation type="submission" date="2018-08" db="EMBL/GenBank/DDBJ databases">
        <title>A genome reference for cultivated species of the human gut microbiota.</title>
        <authorList>
            <person name="Zou Y."/>
            <person name="Xue W."/>
            <person name="Luo G."/>
        </authorList>
    </citation>
    <scope>NUCLEOTIDE SEQUENCE [LARGE SCALE GENOMIC DNA]</scope>
    <source>
        <strain evidence="2 3">AF31-28B-AC</strain>
    </source>
</reference>
<evidence type="ECO:0000313" key="3">
    <source>
        <dbReference type="Proteomes" id="UP000285109"/>
    </source>
</evidence>
<dbReference type="SUPFAM" id="SSF140931">
    <property type="entry name" value="Fic-like"/>
    <property type="match status" value="1"/>
</dbReference>
<dbReference type="InterPro" id="IPR003812">
    <property type="entry name" value="Fido"/>
</dbReference>
<dbReference type="EMBL" id="QRQK01000013">
    <property type="protein sequence ID" value="RHM97026.1"/>
    <property type="molecule type" value="Genomic_DNA"/>
</dbReference>
<dbReference type="AlphaFoldDB" id="A0A415T6C3"/>
<gene>
    <name evidence="2" type="ORF">DWZ34_07855</name>
</gene>
<dbReference type="Proteomes" id="UP000285109">
    <property type="component" value="Unassembled WGS sequence"/>
</dbReference>